<reference evidence="1 2" key="1">
    <citation type="journal article" date="2017" name="Biochemistry">
        <title>Identification of the Biosynthetic Pathway for the Antibiotic Bicyclomycin.</title>
        <authorList>
            <person name="Patteson J."/>
            <person name="Cai W."/>
            <person name="Johnson R.A."/>
            <person name="Santa Maria K."/>
            <person name="Li B."/>
        </authorList>
    </citation>
    <scope>NUCLEOTIDE SEQUENCE [LARGE SCALE GENOMIC DNA]</scope>
    <source>
        <strain evidence="1 2">ATCC 21532</strain>
    </source>
</reference>
<keyword evidence="2" id="KW-1185">Reference proteome</keyword>
<name>A0A2G1XDY5_STRCJ</name>
<accession>A0A2G1XDY5</accession>
<dbReference type="OrthoDB" id="4282019at2"/>
<evidence type="ECO:0000313" key="2">
    <source>
        <dbReference type="Proteomes" id="UP000222531"/>
    </source>
</evidence>
<dbReference type="RefSeq" id="WP_099201389.1">
    <property type="nucleotide sequence ID" value="NZ_NHZO01000154.1"/>
</dbReference>
<comment type="caution">
    <text evidence="1">The sequence shown here is derived from an EMBL/GenBank/DDBJ whole genome shotgun (WGS) entry which is preliminary data.</text>
</comment>
<protein>
    <submittedName>
        <fullName evidence="1">Uncharacterized protein</fullName>
    </submittedName>
</protein>
<gene>
    <name evidence="1" type="ORF">BLA24_25745</name>
</gene>
<dbReference type="AlphaFoldDB" id="A0A2G1XDY5"/>
<evidence type="ECO:0000313" key="1">
    <source>
        <dbReference type="EMBL" id="PHQ49447.1"/>
    </source>
</evidence>
<dbReference type="Proteomes" id="UP000222531">
    <property type="component" value="Unassembled WGS sequence"/>
</dbReference>
<dbReference type="EMBL" id="NHZO01000154">
    <property type="protein sequence ID" value="PHQ49447.1"/>
    <property type="molecule type" value="Genomic_DNA"/>
</dbReference>
<sequence length="118" mass="13383">MRHQLRKRPEQRLQCLRCRAAFIDEASAKRSTSPCPGEPLVHGFLGQREHIVYPTWAKDRSCEAWGCPDPDPSHAWHGPDPYCDESPCPTCLHDCDCDVCEGHVRAPGLYRLIDSREG</sequence>
<organism evidence="1 2">
    <name type="scientific">Streptomyces cinnamoneus</name>
    <name type="common">Streptoverticillium cinnamoneum</name>
    <dbReference type="NCBI Taxonomy" id="53446"/>
    <lineage>
        <taxon>Bacteria</taxon>
        <taxon>Bacillati</taxon>
        <taxon>Actinomycetota</taxon>
        <taxon>Actinomycetes</taxon>
        <taxon>Kitasatosporales</taxon>
        <taxon>Streptomycetaceae</taxon>
        <taxon>Streptomyces</taxon>
        <taxon>Streptomyces cinnamoneus group</taxon>
    </lineage>
</organism>
<proteinExistence type="predicted"/>